<protein>
    <submittedName>
        <fullName evidence="2">Glycosyl transferase family 2</fullName>
    </submittedName>
</protein>
<dbReference type="GO" id="GO:0016740">
    <property type="term" value="F:transferase activity"/>
    <property type="evidence" value="ECO:0007669"/>
    <property type="project" value="UniProtKB-KW"/>
</dbReference>
<keyword evidence="3" id="KW-1185">Reference proteome</keyword>
<accession>A0A1G6P4W6</accession>
<dbReference type="InterPro" id="IPR001173">
    <property type="entry name" value="Glyco_trans_2-like"/>
</dbReference>
<dbReference type="STRING" id="938405.SAMN02927895_01988"/>
<dbReference type="EMBL" id="FMZX01000002">
    <property type="protein sequence ID" value="SDC75242.1"/>
    <property type="molecule type" value="Genomic_DNA"/>
</dbReference>
<dbReference type="PANTHER" id="PTHR43685:SF2">
    <property type="entry name" value="GLYCOSYLTRANSFERASE 2-LIKE DOMAIN-CONTAINING PROTEIN"/>
    <property type="match status" value="1"/>
</dbReference>
<sequence>MMRDLTTPAPAVSILTPAYDVARYIGATVDSVLAQGFPDWEMLVVDDGSRDGTAEVVAAREDRRIRLIRQENAGVSAARSRAMAEARGGAVMFLDADDWLAPDALERLLVALAAMPAAIGAYGGYAVMAEEAKPGDEPLRLKLGPLLSGDLLERLLVQNLFVNGGHLLLRREAILAAGPFLPHLRYGEDWEYWIRLALQGPFVAVEDAEPVLFVRERQGSAYRRMAHDPAAFAPAMDAIYANPLLAERLGPAGLARMRRRAEAENAWIIGRELIRHGERAAGLGRLRASVAAAPSPKRALLLAAAHALPLLPRPLHGPFVAYPG</sequence>
<gene>
    <name evidence="2" type="ORF">SAMN04487779_1002270</name>
</gene>
<dbReference type="AlphaFoldDB" id="A0A1G6P4W6"/>
<name>A0A1G6P4W6_9PROT</name>
<dbReference type="CDD" id="cd00761">
    <property type="entry name" value="Glyco_tranf_GTA_type"/>
    <property type="match status" value="1"/>
</dbReference>
<dbReference type="InterPro" id="IPR029044">
    <property type="entry name" value="Nucleotide-diphossugar_trans"/>
</dbReference>
<dbReference type="Pfam" id="PF00535">
    <property type="entry name" value="Glycos_transf_2"/>
    <property type="match status" value="1"/>
</dbReference>
<dbReference type="Proteomes" id="UP000198925">
    <property type="component" value="Unassembled WGS sequence"/>
</dbReference>
<dbReference type="RefSeq" id="WP_090662063.1">
    <property type="nucleotide sequence ID" value="NZ_FMZX01000002.1"/>
</dbReference>
<keyword evidence="2" id="KW-0808">Transferase</keyword>
<organism evidence="2 3">
    <name type="scientific">Belnapia rosea</name>
    <dbReference type="NCBI Taxonomy" id="938405"/>
    <lineage>
        <taxon>Bacteria</taxon>
        <taxon>Pseudomonadati</taxon>
        <taxon>Pseudomonadota</taxon>
        <taxon>Alphaproteobacteria</taxon>
        <taxon>Acetobacterales</taxon>
        <taxon>Roseomonadaceae</taxon>
        <taxon>Belnapia</taxon>
    </lineage>
</organism>
<evidence type="ECO:0000259" key="1">
    <source>
        <dbReference type="Pfam" id="PF00535"/>
    </source>
</evidence>
<evidence type="ECO:0000313" key="2">
    <source>
        <dbReference type="EMBL" id="SDC75242.1"/>
    </source>
</evidence>
<dbReference type="GO" id="GO:0044010">
    <property type="term" value="P:single-species biofilm formation"/>
    <property type="evidence" value="ECO:0007669"/>
    <property type="project" value="TreeGrafter"/>
</dbReference>
<dbReference type="Gene3D" id="3.90.550.10">
    <property type="entry name" value="Spore Coat Polysaccharide Biosynthesis Protein SpsA, Chain A"/>
    <property type="match status" value="1"/>
</dbReference>
<feature type="domain" description="Glycosyltransferase 2-like" evidence="1">
    <location>
        <begin position="13"/>
        <end position="173"/>
    </location>
</feature>
<evidence type="ECO:0000313" key="3">
    <source>
        <dbReference type="Proteomes" id="UP000198925"/>
    </source>
</evidence>
<reference evidence="2 3" key="1">
    <citation type="submission" date="2016-10" db="EMBL/GenBank/DDBJ databases">
        <authorList>
            <person name="de Groot N.N."/>
        </authorList>
    </citation>
    <scope>NUCLEOTIDE SEQUENCE [LARGE SCALE GENOMIC DNA]</scope>
    <source>
        <strain evidence="2 3">CPCC 100156</strain>
    </source>
</reference>
<dbReference type="PANTHER" id="PTHR43685">
    <property type="entry name" value="GLYCOSYLTRANSFERASE"/>
    <property type="match status" value="1"/>
</dbReference>
<proteinExistence type="predicted"/>
<dbReference type="InterPro" id="IPR050834">
    <property type="entry name" value="Glycosyltransf_2"/>
</dbReference>
<dbReference type="SUPFAM" id="SSF53448">
    <property type="entry name" value="Nucleotide-diphospho-sugar transferases"/>
    <property type="match status" value="1"/>
</dbReference>